<dbReference type="Proteomes" id="UP000027665">
    <property type="component" value="Unassembled WGS sequence"/>
</dbReference>
<dbReference type="InterPro" id="IPR003593">
    <property type="entry name" value="AAA+_ATPase"/>
</dbReference>
<evidence type="ECO:0000256" key="1">
    <source>
        <dbReference type="ARBA" id="ARBA00004651"/>
    </source>
</evidence>
<keyword evidence="3" id="KW-0547">Nucleotide-binding</keyword>
<dbReference type="PATRIC" id="fig|2754.20.peg.868"/>
<dbReference type="GO" id="GO:0016887">
    <property type="term" value="F:ATP hydrolysis activity"/>
    <property type="evidence" value="ECO:0007669"/>
    <property type="project" value="InterPro"/>
</dbReference>
<dbReference type="OrthoDB" id="9762778at2"/>
<evidence type="ECO:0000256" key="2">
    <source>
        <dbReference type="ARBA" id="ARBA00022692"/>
    </source>
</evidence>
<dbReference type="GO" id="GO:0015421">
    <property type="term" value="F:ABC-type oligopeptide transporter activity"/>
    <property type="evidence" value="ECO:0007669"/>
    <property type="project" value="TreeGrafter"/>
</dbReference>
<feature type="transmembrane region" description="Helical" evidence="7">
    <location>
        <begin position="57"/>
        <end position="76"/>
    </location>
</feature>
<protein>
    <submittedName>
        <fullName evidence="10">ABC transporter ATP-binding protein</fullName>
    </submittedName>
</protein>
<feature type="transmembrane region" description="Helical" evidence="7">
    <location>
        <begin position="20"/>
        <end position="45"/>
    </location>
</feature>
<evidence type="ECO:0000259" key="9">
    <source>
        <dbReference type="PROSITE" id="PS50929"/>
    </source>
</evidence>
<dbReference type="eggNOG" id="COG1132">
    <property type="taxonomic scope" value="Bacteria"/>
</dbReference>
<feature type="domain" description="ABC transmembrane type-1" evidence="9">
    <location>
        <begin position="20"/>
        <end position="295"/>
    </location>
</feature>
<feature type="transmembrane region" description="Helical" evidence="7">
    <location>
        <begin position="270"/>
        <end position="288"/>
    </location>
</feature>
<evidence type="ECO:0000256" key="4">
    <source>
        <dbReference type="ARBA" id="ARBA00022840"/>
    </source>
</evidence>
<feature type="transmembrane region" description="Helical" evidence="7">
    <location>
        <begin position="135"/>
        <end position="152"/>
    </location>
</feature>
<gene>
    <name evidence="10" type="ORF">EH55_03700</name>
</gene>
<dbReference type="Pfam" id="PF00664">
    <property type="entry name" value="ABC_membrane"/>
    <property type="match status" value="1"/>
</dbReference>
<dbReference type="PROSITE" id="PS50893">
    <property type="entry name" value="ABC_TRANSPORTER_2"/>
    <property type="match status" value="1"/>
</dbReference>
<evidence type="ECO:0000256" key="5">
    <source>
        <dbReference type="ARBA" id="ARBA00022989"/>
    </source>
</evidence>
<dbReference type="AlphaFoldDB" id="A0A073J4E5"/>
<feature type="transmembrane region" description="Helical" evidence="7">
    <location>
        <begin position="241"/>
        <end position="264"/>
    </location>
</feature>
<dbReference type="SMART" id="SM00382">
    <property type="entry name" value="AAA"/>
    <property type="match status" value="1"/>
</dbReference>
<dbReference type="InterPro" id="IPR039421">
    <property type="entry name" value="Type_1_exporter"/>
</dbReference>
<dbReference type="Pfam" id="PF00005">
    <property type="entry name" value="ABC_tran"/>
    <property type="match status" value="1"/>
</dbReference>
<comment type="caution">
    <text evidence="10">The sequence shown here is derived from an EMBL/GenBank/DDBJ whole genome shotgun (WGS) entry which is preliminary data.</text>
</comment>
<proteinExistence type="predicted"/>
<dbReference type="InterPro" id="IPR027417">
    <property type="entry name" value="P-loop_NTPase"/>
</dbReference>
<dbReference type="GeneID" id="90983447"/>
<comment type="subcellular location">
    <subcellularLocation>
        <location evidence="1">Cell membrane</location>
        <topology evidence="1">Multi-pass membrane protein</topology>
    </subcellularLocation>
</comment>
<keyword evidence="11" id="KW-1185">Reference proteome</keyword>
<keyword evidence="6 7" id="KW-0472">Membrane</keyword>
<evidence type="ECO:0000313" key="11">
    <source>
        <dbReference type="Proteomes" id="UP000027665"/>
    </source>
</evidence>
<keyword evidence="5 7" id="KW-1133">Transmembrane helix</keyword>
<dbReference type="SUPFAM" id="SSF90123">
    <property type="entry name" value="ABC transporter transmembrane region"/>
    <property type="match status" value="1"/>
</dbReference>
<dbReference type="RefSeq" id="WP_037975724.1">
    <property type="nucleotide sequence ID" value="NZ_JMKI01000026.1"/>
</dbReference>
<evidence type="ECO:0000256" key="6">
    <source>
        <dbReference type="ARBA" id="ARBA00023136"/>
    </source>
</evidence>
<sequence>MTNQKELIRRVKSNNGLSNVMLCLKVLFDLITQVLIIHMVGLVFLDRLSAKEIVIDTGGILLCFTLKGISGYLAVWKAHEAAYNSLTDLRVQIIEHLKKLSLGFFQERKTGDLTNIVQHDVEQVEIYLAHGLPEIMSATLLPAVIFFIMLLLEWRLALLMIVGLPPMWITKTVSAPLWKRNFKIFSDSTKEMQENLMEYVSNISVIKAFGKEEDKTEKTIRAAKDYVYWVKRSMAGISVPIGLIDLFMESGVVLVMIFGMWLLASGGLSVAKFILSITLGAAFTSSIAKAATFQHYGVVFNQAMAGIGSILNVNAPERCATSAPVFNGDVEIKSLDFAYNGERGTLQNINLTFKKGSKNALVGVSGCGKSTLANLLMGFWQPDKGIISVNGRDIQKLSERQLASLFSIVQQEVFLFNLSMEENIRIGKPNATKEEIISAAKKARIHDFIMSLPNGYDTAAGEAGVKFSGGEKQRISIARMILKDAPIIILDEATAAVDTENEAYIQAAIEELSRDKTVITIAHHLNTIKNADQIVVMDKGTIVNSGTHRELMENCTLYQKMVHDQSKVDHWNIKEASTRD</sequence>
<evidence type="ECO:0000259" key="8">
    <source>
        <dbReference type="PROSITE" id="PS50893"/>
    </source>
</evidence>
<dbReference type="SUPFAM" id="SSF52540">
    <property type="entry name" value="P-loop containing nucleoside triphosphate hydrolases"/>
    <property type="match status" value="1"/>
</dbReference>
<dbReference type="InterPro" id="IPR003439">
    <property type="entry name" value="ABC_transporter-like_ATP-bd"/>
</dbReference>
<keyword evidence="2 7" id="KW-0812">Transmembrane</keyword>
<keyword evidence="4 10" id="KW-0067">ATP-binding</keyword>
<feature type="domain" description="ABC transporter" evidence="8">
    <location>
        <begin position="330"/>
        <end position="564"/>
    </location>
</feature>
<evidence type="ECO:0000256" key="7">
    <source>
        <dbReference type="SAM" id="Phobius"/>
    </source>
</evidence>
<dbReference type="GO" id="GO:0005886">
    <property type="term" value="C:plasma membrane"/>
    <property type="evidence" value="ECO:0007669"/>
    <property type="project" value="UniProtKB-SubCell"/>
</dbReference>
<dbReference type="InterPro" id="IPR011527">
    <property type="entry name" value="ABC1_TM_dom"/>
</dbReference>
<dbReference type="PROSITE" id="PS50929">
    <property type="entry name" value="ABC_TM1F"/>
    <property type="match status" value="1"/>
</dbReference>
<dbReference type="Gene3D" id="1.20.1560.10">
    <property type="entry name" value="ABC transporter type 1, transmembrane domain"/>
    <property type="match status" value="1"/>
</dbReference>
<dbReference type="InterPro" id="IPR036640">
    <property type="entry name" value="ABC1_TM_sf"/>
</dbReference>
<dbReference type="PANTHER" id="PTHR43394:SF1">
    <property type="entry name" value="ATP-BINDING CASSETTE SUB-FAMILY B MEMBER 10, MITOCHONDRIAL"/>
    <property type="match status" value="1"/>
</dbReference>
<dbReference type="PROSITE" id="PS00211">
    <property type="entry name" value="ABC_TRANSPORTER_1"/>
    <property type="match status" value="1"/>
</dbReference>
<accession>A0A073J4E5</accession>
<dbReference type="InterPro" id="IPR017871">
    <property type="entry name" value="ABC_transporter-like_CS"/>
</dbReference>
<evidence type="ECO:0000256" key="3">
    <source>
        <dbReference type="ARBA" id="ARBA00022741"/>
    </source>
</evidence>
<name>A0A073J4E5_9BACT</name>
<evidence type="ECO:0000313" key="10">
    <source>
        <dbReference type="EMBL" id="KEJ92572.1"/>
    </source>
</evidence>
<dbReference type="FunFam" id="3.40.50.300:FF:000218">
    <property type="entry name" value="Multidrug ABC transporter ATP-binding protein"/>
    <property type="match status" value="1"/>
</dbReference>
<dbReference type="EMBL" id="JMKI01000026">
    <property type="protein sequence ID" value="KEJ92572.1"/>
    <property type="molecule type" value="Genomic_DNA"/>
</dbReference>
<reference evidence="10 11" key="1">
    <citation type="submission" date="2014-04" db="EMBL/GenBank/DDBJ databases">
        <title>Draft Genome Sequence of Synergistes jonesii.</title>
        <authorList>
            <person name="Coil D.A."/>
            <person name="Eisen J.A."/>
            <person name="Holland-Moritz H.E."/>
        </authorList>
    </citation>
    <scope>NUCLEOTIDE SEQUENCE [LARGE SCALE GENOMIC DNA]</scope>
    <source>
        <strain evidence="10 11">78-1</strain>
    </source>
</reference>
<dbReference type="STRING" id="2754.EH55_03700"/>
<organism evidence="10 11">
    <name type="scientific">Synergistes jonesii</name>
    <dbReference type="NCBI Taxonomy" id="2754"/>
    <lineage>
        <taxon>Bacteria</taxon>
        <taxon>Thermotogati</taxon>
        <taxon>Synergistota</taxon>
        <taxon>Synergistia</taxon>
        <taxon>Synergistales</taxon>
        <taxon>Synergistaceae</taxon>
        <taxon>Synergistes</taxon>
    </lineage>
</organism>
<dbReference type="Gene3D" id="3.40.50.300">
    <property type="entry name" value="P-loop containing nucleotide triphosphate hydrolases"/>
    <property type="match status" value="1"/>
</dbReference>
<dbReference type="PANTHER" id="PTHR43394">
    <property type="entry name" value="ATP-DEPENDENT PERMEASE MDL1, MITOCHONDRIAL"/>
    <property type="match status" value="1"/>
</dbReference>
<dbReference type="GO" id="GO:0005524">
    <property type="term" value="F:ATP binding"/>
    <property type="evidence" value="ECO:0007669"/>
    <property type="project" value="UniProtKB-KW"/>
</dbReference>